<evidence type="ECO:0000256" key="1">
    <source>
        <dbReference type="SAM" id="Phobius"/>
    </source>
</evidence>
<dbReference type="Proteomes" id="UP000548476">
    <property type="component" value="Unassembled WGS sequence"/>
</dbReference>
<keyword evidence="1" id="KW-0812">Transmembrane</keyword>
<evidence type="ECO:0000313" key="3">
    <source>
        <dbReference type="Proteomes" id="UP000548476"/>
    </source>
</evidence>
<sequence length="267" mass="27725">MTGVLSAEWLKLRSVRSTHYLFGVAVLLIGGAALLSLARVTAWENLSAQTRAENSGGGTTEETILQFVQLLGGIVGVLTFTSEYATGLIRSTFAVVPRRPIVLVAKAAVVAAGTAVMASAVMFMSYAFSEAVVGDRMPAYEPGFGEQLPHLAALAGSVVVVALLGLGLGALLRSATGAIAILVVLLFIGQMVVMFLPEPFSHWIYSALPVSLPDQLAGVPPRIVDGPAGDPVPHTVLSVPGAWAMAAGYVVASLGAAYLAITRRDVR</sequence>
<keyword evidence="1" id="KW-0472">Membrane</keyword>
<evidence type="ECO:0000313" key="2">
    <source>
        <dbReference type="EMBL" id="MBB6037113.1"/>
    </source>
</evidence>
<dbReference type="RefSeq" id="WP_184789936.1">
    <property type="nucleotide sequence ID" value="NZ_BONT01000106.1"/>
</dbReference>
<evidence type="ECO:0008006" key="4">
    <source>
        <dbReference type="Google" id="ProtNLM"/>
    </source>
</evidence>
<feature type="transmembrane region" description="Helical" evidence="1">
    <location>
        <begin position="241"/>
        <end position="261"/>
    </location>
</feature>
<comment type="caution">
    <text evidence="2">The sequence shown here is derived from an EMBL/GenBank/DDBJ whole genome shotgun (WGS) entry which is preliminary data.</text>
</comment>
<feature type="transmembrane region" description="Helical" evidence="1">
    <location>
        <begin position="148"/>
        <end position="171"/>
    </location>
</feature>
<organism evidence="2 3">
    <name type="scientific">Phytomonospora endophytica</name>
    <dbReference type="NCBI Taxonomy" id="714109"/>
    <lineage>
        <taxon>Bacteria</taxon>
        <taxon>Bacillati</taxon>
        <taxon>Actinomycetota</taxon>
        <taxon>Actinomycetes</taxon>
        <taxon>Micromonosporales</taxon>
        <taxon>Micromonosporaceae</taxon>
        <taxon>Phytomonospora</taxon>
    </lineage>
</organism>
<feature type="transmembrane region" description="Helical" evidence="1">
    <location>
        <begin position="178"/>
        <end position="196"/>
    </location>
</feature>
<protein>
    <recommendedName>
        <fullName evidence="4">ABC transporter permease</fullName>
    </recommendedName>
</protein>
<gene>
    <name evidence="2" type="ORF">HNR73_004986</name>
</gene>
<keyword evidence="1" id="KW-1133">Transmembrane helix</keyword>
<keyword evidence="3" id="KW-1185">Reference proteome</keyword>
<feature type="transmembrane region" description="Helical" evidence="1">
    <location>
        <begin position="63"/>
        <end position="80"/>
    </location>
</feature>
<name>A0A841FQK5_9ACTN</name>
<feature type="transmembrane region" description="Helical" evidence="1">
    <location>
        <begin position="20"/>
        <end position="43"/>
    </location>
</feature>
<dbReference type="AlphaFoldDB" id="A0A841FQK5"/>
<dbReference type="EMBL" id="JACHGT010000011">
    <property type="protein sequence ID" value="MBB6037113.1"/>
    <property type="molecule type" value="Genomic_DNA"/>
</dbReference>
<accession>A0A841FQK5</accession>
<reference evidence="2 3" key="1">
    <citation type="submission" date="2020-08" db="EMBL/GenBank/DDBJ databases">
        <title>Genomic Encyclopedia of Type Strains, Phase IV (KMG-IV): sequencing the most valuable type-strain genomes for metagenomic binning, comparative biology and taxonomic classification.</title>
        <authorList>
            <person name="Goeker M."/>
        </authorList>
    </citation>
    <scope>NUCLEOTIDE SEQUENCE [LARGE SCALE GENOMIC DNA]</scope>
    <source>
        <strain evidence="2 3">YIM 65646</strain>
    </source>
</reference>
<feature type="transmembrane region" description="Helical" evidence="1">
    <location>
        <begin position="101"/>
        <end position="128"/>
    </location>
</feature>
<proteinExistence type="predicted"/>